<dbReference type="InterPro" id="IPR045782">
    <property type="entry name" value="TrbL_3"/>
</dbReference>
<dbReference type="OrthoDB" id="3694109at2"/>
<reference evidence="3 4" key="1">
    <citation type="submission" date="2018-11" db="EMBL/GenBank/DDBJ databases">
        <title>Genomes From Bacteria Associated with the Canine Oral Cavity: a Test Case for Automated Genome-Based Taxonomic Assignment.</title>
        <authorList>
            <person name="Coil D.A."/>
            <person name="Jospin G."/>
            <person name="Darling A.E."/>
            <person name="Wallis C."/>
            <person name="Davis I.J."/>
            <person name="Harris S."/>
            <person name="Eisen J.A."/>
            <person name="Holcombe L.J."/>
            <person name="O'Flynn C."/>
        </authorList>
    </citation>
    <scope>NUCLEOTIDE SEQUENCE [LARGE SCALE GENOMIC DNA]</scope>
    <source>
        <strain evidence="3 4">OH2822_COT-296</strain>
    </source>
</reference>
<feature type="compositionally biased region" description="Low complexity" evidence="1">
    <location>
        <begin position="417"/>
        <end position="441"/>
    </location>
</feature>
<feature type="compositionally biased region" description="Gly residues" evidence="1">
    <location>
        <begin position="451"/>
        <end position="469"/>
    </location>
</feature>
<dbReference type="Proteomes" id="UP000280935">
    <property type="component" value="Unassembled WGS sequence"/>
</dbReference>
<keyword evidence="2" id="KW-1133">Transmembrane helix</keyword>
<feature type="compositionally biased region" description="Low complexity" evidence="1">
    <location>
        <begin position="470"/>
        <end position="510"/>
    </location>
</feature>
<feature type="transmembrane region" description="Helical" evidence="2">
    <location>
        <begin position="125"/>
        <end position="143"/>
    </location>
</feature>
<keyword evidence="2" id="KW-0472">Membrane</keyword>
<keyword evidence="2" id="KW-0812">Transmembrane</keyword>
<feature type="transmembrane region" description="Helical" evidence="2">
    <location>
        <begin position="163"/>
        <end position="182"/>
    </location>
</feature>
<dbReference type="RefSeq" id="WP_125229190.1">
    <property type="nucleotide sequence ID" value="NZ_RQYT01000058.1"/>
</dbReference>
<proteinExistence type="predicted"/>
<comment type="caution">
    <text evidence="3">The sequence shown here is derived from an EMBL/GenBank/DDBJ whole genome shotgun (WGS) entry which is preliminary data.</text>
</comment>
<name>A0A3P1WLZ7_9ACTN</name>
<feature type="transmembrane region" description="Helical" evidence="2">
    <location>
        <begin position="194"/>
        <end position="213"/>
    </location>
</feature>
<feature type="compositionally biased region" description="Low complexity" evidence="1">
    <location>
        <begin position="518"/>
        <end position="528"/>
    </location>
</feature>
<sequence>MRSFQCDWGNVVCETQKAVDAAMWDLGEQILEMTSKAMGSVASLWLNTPYIDVKASGGPVPVGVRSGEHASHAVGGVDVVNSVLGWVMWIALGVCVLSLILAGVRMAWHARSGDSQQHIDRLGTILFATILISGCVGLVTGVLQPGDSQGSTGVAFIQNATWWYTVAFGAFGVIVGGVRMAWEQRADAGRDLMRSLLTLLVVAGIGLSVISFFQLAGDEFSKWVIGKALECPVVDGECFHTKTLSTLLPTKEMKALGVIGMIFFGIIAFLVALIQIVLLIIRNGLLVILAGMLPLSAAATNTATGKQMLSKTVGWTIGFLLYKPVAAIIYAAAFKIPQNHEEPILSLLTGITLMVMSLLALPAMMTLIVPAVGNVTGGGGGAAAGVAAAALPTGAIMLSKGDGGAAGGRGAPGPAGGAATAAGSGPSSPSGSSNSGGWAPPNAADRRPTGGPSGAGNTSGGSSSGGGAGNSSSSGIIPAGASAGSAPTPDSGVGADSPPGGGASSVASPRGGTGAPSGSGMSAGAEFGPPGGAAGATPAIHGPTPSGSGASGSSTSGRGAEVMMTAQAVVGVVQSVADEAIGGPGGSIDEQQ</sequence>
<feature type="region of interest" description="Disordered" evidence="1">
    <location>
        <begin position="402"/>
        <end position="560"/>
    </location>
</feature>
<feature type="transmembrane region" description="Helical" evidence="2">
    <location>
        <begin position="345"/>
        <end position="369"/>
    </location>
</feature>
<feature type="compositionally biased region" description="Low complexity" evidence="1">
    <location>
        <begin position="535"/>
        <end position="560"/>
    </location>
</feature>
<evidence type="ECO:0000256" key="2">
    <source>
        <dbReference type="SAM" id="Phobius"/>
    </source>
</evidence>
<feature type="compositionally biased region" description="Gly residues" evidence="1">
    <location>
        <begin position="402"/>
        <end position="416"/>
    </location>
</feature>
<feature type="transmembrane region" description="Helical" evidence="2">
    <location>
        <begin position="83"/>
        <end position="104"/>
    </location>
</feature>
<protein>
    <submittedName>
        <fullName evidence="3">Uncharacterized protein</fullName>
    </submittedName>
</protein>
<dbReference type="EMBL" id="RQYT01000058">
    <property type="protein sequence ID" value="RRD47669.1"/>
    <property type="molecule type" value="Genomic_DNA"/>
</dbReference>
<dbReference type="Pfam" id="PF19590">
    <property type="entry name" value="TrbL_3"/>
    <property type="match status" value="1"/>
</dbReference>
<gene>
    <name evidence="3" type="ORF">EII35_14580</name>
</gene>
<feature type="transmembrane region" description="Helical" evidence="2">
    <location>
        <begin position="315"/>
        <end position="333"/>
    </location>
</feature>
<evidence type="ECO:0000313" key="4">
    <source>
        <dbReference type="Proteomes" id="UP000280935"/>
    </source>
</evidence>
<feature type="transmembrane region" description="Helical" evidence="2">
    <location>
        <begin position="285"/>
        <end position="303"/>
    </location>
</feature>
<feature type="transmembrane region" description="Helical" evidence="2">
    <location>
        <begin position="255"/>
        <end position="278"/>
    </location>
</feature>
<organism evidence="3 4">
    <name type="scientific">Arachnia propionica</name>
    <dbReference type="NCBI Taxonomy" id="1750"/>
    <lineage>
        <taxon>Bacteria</taxon>
        <taxon>Bacillati</taxon>
        <taxon>Actinomycetota</taxon>
        <taxon>Actinomycetes</taxon>
        <taxon>Propionibacteriales</taxon>
        <taxon>Propionibacteriaceae</taxon>
        <taxon>Arachnia</taxon>
    </lineage>
</organism>
<evidence type="ECO:0000313" key="3">
    <source>
        <dbReference type="EMBL" id="RRD47669.1"/>
    </source>
</evidence>
<accession>A0A3P1WLZ7</accession>
<dbReference type="AlphaFoldDB" id="A0A3P1WLZ7"/>
<evidence type="ECO:0000256" key="1">
    <source>
        <dbReference type="SAM" id="MobiDB-lite"/>
    </source>
</evidence>